<feature type="domain" description="RES" evidence="1">
    <location>
        <begin position="19"/>
        <end position="155"/>
    </location>
</feature>
<dbReference type="Proteomes" id="UP000515297">
    <property type="component" value="Plasmid plas1"/>
</dbReference>
<dbReference type="InterPro" id="IPR014914">
    <property type="entry name" value="RES_dom"/>
</dbReference>
<proteinExistence type="predicted"/>
<dbReference type="SMART" id="SM00953">
    <property type="entry name" value="RES"/>
    <property type="match status" value="1"/>
</dbReference>
<dbReference type="AlphaFoldDB" id="A0A7G6VZV5"/>
<evidence type="ECO:0000313" key="2">
    <source>
        <dbReference type="EMBL" id="QNE07270.1"/>
    </source>
</evidence>
<gene>
    <name evidence="2" type="ORF">H4O24_15245</name>
</gene>
<keyword evidence="2" id="KW-0614">Plasmid</keyword>
<dbReference type="Pfam" id="PF08808">
    <property type="entry name" value="RES"/>
    <property type="match status" value="1"/>
</dbReference>
<name>A0A7G6VZV5_9SPHN</name>
<reference evidence="2 3" key="1">
    <citation type="submission" date="2020-08" db="EMBL/GenBank/DDBJ databases">
        <authorList>
            <person name="Liu G."/>
            <person name="Sun C."/>
        </authorList>
    </citation>
    <scope>NUCLEOTIDE SEQUENCE [LARGE SCALE GENOMIC DNA]</scope>
    <source>
        <strain evidence="2 3">OT19</strain>
        <plasmid evidence="2 3">plas1</plasmid>
    </source>
</reference>
<sequence>MRYTGLLYRALNPVYARDPMSGEGARRNGGRFNRPGRETLYTALAPDTAIREANQVGDLQPTTLVAYRADIGPLLDGRDSGLLAQYEFKPSMLADKGWRMKALLGEPVPTQELAETMITDGFAGLFVPSFVRGAGPDDVNLVLWQWDGMLELIDDDGRLSKPPQ</sequence>
<geneLocation type="plasmid" evidence="2 3">
    <name>plas1</name>
</geneLocation>
<dbReference type="EMBL" id="CP060053">
    <property type="protein sequence ID" value="QNE07270.1"/>
    <property type="molecule type" value="Genomic_DNA"/>
</dbReference>
<evidence type="ECO:0000259" key="1">
    <source>
        <dbReference type="SMART" id="SM00953"/>
    </source>
</evidence>
<organism evidence="2 3">
    <name type="scientific">Croceicoccus marinus</name>
    <dbReference type="NCBI Taxonomy" id="450378"/>
    <lineage>
        <taxon>Bacteria</taxon>
        <taxon>Pseudomonadati</taxon>
        <taxon>Pseudomonadota</taxon>
        <taxon>Alphaproteobacteria</taxon>
        <taxon>Sphingomonadales</taxon>
        <taxon>Erythrobacteraceae</taxon>
        <taxon>Croceicoccus</taxon>
    </lineage>
</organism>
<protein>
    <submittedName>
        <fullName evidence="2">RES family NAD+ phosphorylase</fullName>
    </submittedName>
</protein>
<accession>A0A7G6VZV5</accession>
<evidence type="ECO:0000313" key="3">
    <source>
        <dbReference type="Proteomes" id="UP000515297"/>
    </source>
</evidence>